<evidence type="ECO:0000259" key="1">
    <source>
        <dbReference type="Pfam" id="PF01408"/>
    </source>
</evidence>
<evidence type="ECO:0000313" key="3">
    <source>
        <dbReference type="EMBL" id="OGL47726.1"/>
    </source>
</evidence>
<dbReference type="GO" id="GO:0000166">
    <property type="term" value="F:nucleotide binding"/>
    <property type="evidence" value="ECO:0007669"/>
    <property type="project" value="InterPro"/>
</dbReference>
<accession>A0A1F7S1P2</accession>
<dbReference type="AlphaFoldDB" id="A0A1F7S1P2"/>
<dbReference type="InterPro" id="IPR000683">
    <property type="entry name" value="Gfo/Idh/MocA-like_OxRdtase_N"/>
</dbReference>
<sequence>MKDIKIGVIGCGYWGPNLIRNFNENYNTAVKYACDIYEERLERIKLRYPHVTTTKNYRDLLKDDTVQLVAIATPVRTHYKLIKEALNSGKHVLIEKPLTSKVKEAEELVELANKKNLILFVDHTFIYTGAVKKIKEIIFSGGIGDIYYFDSVRVNLGLFQSDTNVIWDLAPHDVAIMDYLLTEKPKSVVATGASHTHSKIEDIAYVSVNFKNNLIAHFHLNWMSPVKIRRLILGGNKKMIVFDDLDPADKVKIYDKGITLAKTTKKVVYQNIIQYRVGDMYAPNIDNTEALKVMVDHLADCLLNKKTPITDGGSGLRVVRILEAAEKSMKKGGIKVNL</sequence>
<dbReference type="PANTHER" id="PTHR43377">
    <property type="entry name" value="BILIVERDIN REDUCTASE A"/>
    <property type="match status" value="1"/>
</dbReference>
<feature type="domain" description="Gfo/Idh/MocA-like oxidoreductase N-terminal" evidence="1">
    <location>
        <begin position="4"/>
        <end position="123"/>
    </location>
</feature>
<evidence type="ECO:0000313" key="4">
    <source>
        <dbReference type="Proteomes" id="UP000178797"/>
    </source>
</evidence>
<protein>
    <submittedName>
        <fullName evidence="3">Oxidoreductase</fullName>
    </submittedName>
</protein>
<gene>
    <name evidence="3" type="ORF">A2W05_00905</name>
</gene>
<feature type="domain" description="GFO/IDH/MocA-like oxidoreductase" evidence="2">
    <location>
        <begin position="132"/>
        <end position="240"/>
    </location>
</feature>
<dbReference type="Gene3D" id="3.30.360.10">
    <property type="entry name" value="Dihydrodipicolinate Reductase, domain 2"/>
    <property type="match status" value="1"/>
</dbReference>
<comment type="caution">
    <text evidence="3">The sequence shown here is derived from an EMBL/GenBank/DDBJ whole genome shotgun (WGS) entry which is preliminary data.</text>
</comment>
<name>A0A1F7S1P2_9BACT</name>
<dbReference type="Gene3D" id="3.40.50.720">
    <property type="entry name" value="NAD(P)-binding Rossmann-like Domain"/>
    <property type="match status" value="1"/>
</dbReference>
<dbReference type="SUPFAM" id="SSF55347">
    <property type="entry name" value="Glyceraldehyde-3-phosphate dehydrogenase-like, C-terminal domain"/>
    <property type="match status" value="1"/>
</dbReference>
<evidence type="ECO:0000259" key="2">
    <source>
        <dbReference type="Pfam" id="PF22725"/>
    </source>
</evidence>
<dbReference type="SUPFAM" id="SSF51735">
    <property type="entry name" value="NAD(P)-binding Rossmann-fold domains"/>
    <property type="match status" value="1"/>
</dbReference>
<dbReference type="Pfam" id="PF01408">
    <property type="entry name" value="GFO_IDH_MocA"/>
    <property type="match status" value="1"/>
</dbReference>
<organism evidence="3 4">
    <name type="scientific">Candidatus Schekmanbacteria bacterium RBG_16_38_10</name>
    <dbReference type="NCBI Taxonomy" id="1817879"/>
    <lineage>
        <taxon>Bacteria</taxon>
        <taxon>Candidatus Schekmaniibacteriota</taxon>
    </lineage>
</organism>
<dbReference type="InterPro" id="IPR051450">
    <property type="entry name" value="Gfo/Idh/MocA_Oxidoreductases"/>
</dbReference>
<dbReference type="PANTHER" id="PTHR43377:SF6">
    <property type="entry name" value="GFO_IDH_MOCA-LIKE OXIDOREDUCTASE N-TERMINAL DOMAIN-CONTAINING PROTEIN"/>
    <property type="match status" value="1"/>
</dbReference>
<reference evidence="3 4" key="1">
    <citation type="journal article" date="2016" name="Nat. Commun.">
        <title>Thousands of microbial genomes shed light on interconnected biogeochemical processes in an aquifer system.</title>
        <authorList>
            <person name="Anantharaman K."/>
            <person name="Brown C.T."/>
            <person name="Hug L.A."/>
            <person name="Sharon I."/>
            <person name="Castelle C.J."/>
            <person name="Probst A.J."/>
            <person name="Thomas B.C."/>
            <person name="Singh A."/>
            <person name="Wilkins M.J."/>
            <person name="Karaoz U."/>
            <person name="Brodie E.L."/>
            <person name="Williams K.H."/>
            <person name="Hubbard S.S."/>
            <person name="Banfield J.F."/>
        </authorList>
    </citation>
    <scope>NUCLEOTIDE SEQUENCE [LARGE SCALE GENOMIC DNA]</scope>
</reference>
<proteinExistence type="predicted"/>
<dbReference type="EMBL" id="MGDE01000018">
    <property type="protein sequence ID" value="OGL47726.1"/>
    <property type="molecule type" value="Genomic_DNA"/>
</dbReference>
<dbReference type="InterPro" id="IPR036291">
    <property type="entry name" value="NAD(P)-bd_dom_sf"/>
</dbReference>
<dbReference type="Pfam" id="PF22725">
    <property type="entry name" value="GFO_IDH_MocA_C3"/>
    <property type="match status" value="1"/>
</dbReference>
<dbReference type="InterPro" id="IPR055170">
    <property type="entry name" value="GFO_IDH_MocA-like_dom"/>
</dbReference>
<dbReference type="Proteomes" id="UP000178797">
    <property type="component" value="Unassembled WGS sequence"/>
</dbReference>